<gene>
    <name evidence="1" type="ORF">M9H77_35792</name>
</gene>
<dbReference type="EMBL" id="CM044708">
    <property type="protein sequence ID" value="KAI5649787.1"/>
    <property type="molecule type" value="Genomic_DNA"/>
</dbReference>
<accession>A0ACB9ZU85</accession>
<reference evidence="2" key="1">
    <citation type="journal article" date="2023" name="Nat. Plants">
        <title>Single-cell RNA sequencing provides a high-resolution roadmap for understanding the multicellular compartmentation of specialized metabolism.</title>
        <authorList>
            <person name="Sun S."/>
            <person name="Shen X."/>
            <person name="Li Y."/>
            <person name="Li Y."/>
            <person name="Wang S."/>
            <person name="Li R."/>
            <person name="Zhang H."/>
            <person name="Shen G."/>
            <person name="Guo B."/>
            <person name="Wei J."/>
            <person name="Xu J."/>
            <person name="St-Pierre B."/>
            <person name="Chen S."/>
            <person name="Sun C."/>
        </authorList>
    </citation>
    <scope>NUCLEOTIDE SEQUENCE [LARGE SCALE GENOMIC DNA]</scope>
</reference>
<proteinExistence type="predicted"/>
<organism evidence="1 2">
    <name type="scientific">Catharanthus roseus</name>
    <name type="common">Madagascar periwinkle</name>
    <name type="synonym">Vinca rosea</name>
    <dbReference type="NCBI Taxonomy" id="4058"/>
    <lineage>
        <taxon>Eukaryota</taxon>
        <taxon>Viridiplantae</taxon>
        <taxon>Streptophyta</taxon>
        <taxon>Embryophyta</taxon>
        <taxon>Tracheophyta</taxon>
        <taxon>Spermatophyta</taxon>
        <taxon>Magnoliopsida</taxon>
        <taxon>eudicotyledons</taxon>
        <taxon>Gunneridae</taxon>
        <taxon>Pentapetalae</taxon>
        <taxon>asterids</taxon>
        <taxon>lamiids</taxon>
        <taxon>Gentianales</taxon>
        <taxon>Apocynaceae</taxon>
        <taxon>Rauvolfioideae</taxon>
        <taxon>Vinceae</taxon>
        <taxon>Catharanthinae</taxon>
        <taxon>Catharanthus</taxon>
    </lineage>
</organism>
<evidence type="ECO:0000313" key="1">
    <source>
        <dbReference type="EMBL" id="KAI5649787.1"/>
    </source>
</evidence>
<name>A0ACB9ZU85_CATRO</name>
<evidence type="ECO:0000313" key="2">
    <source>
        <dbReference type="Proteomes" id="UP001060085"/>
    </source>
</evidence>
<sequence length="110" mass="12409">MANLYIAQSGVITIFSIINLDRRFDHVYSFLRIVSETVSSPSDSSTSLSSLLTIVYNIDGSSETICVTTVICSVMFVVSIMCNWNTMLLDLLEFNENMNPFLRVVRWNSP</sequence>
<comment type="caution">
    <text evidence="1">The sequence shown here is derived from an EMBL/GenBank/DDBJ whole genome shotgun (WGS) entry which is preliminary data.</text>
</comment>
<keyword evidence="2" id="KW-1185">Reference proteome</keyword>
<protein>
    <submittedName>
        <fullName evidence="1">Uncharacterized protein</fullName>
    </submittedName>
</protein>
<dbReference type="Proteomes" id="UP001060085">
    <property type="component" value="Linkage Group LG08"/>
</dbReference>